<accession>A0A0C9VIW7</accession>
<feature type="non-terminal residue" evidence="1">
    <location>
        <position position="1"/>
    </location>
</feature>
<dbReference type="OrthoDB" id="3255021at2759"/>
<keyword evidence="2" id="KW-1185">Reference proteome</keyword>
<evidence type="ECO:0008006" key="3">
    <source>
        <dbReference type="Google" id="ProtNLM"/>
    </source>
</evidence>
<feature type="non-terminal residue" evidence="1">
    <location>
        <position position="90"/>
    </location>
</feature>
<gene>
    <name evidence="1" type="ORF">M422DRAFT_84758</name>
</gene>
<proteinExistence type="predicted"/>
<dbReference type="Proteomes" id="UP000054279">
    <property type="component" value="Unassembled WGS sequence"/>
</dbReference>
<organism evidence="1 2">
    <name type="scientific">Sphaerobolus stellatus (strain SS14)</name>
    <dbReference type="NCBI Taxonomy" id="990650"/>
    <lineage>
        <taxon>Eukaryota</taxon>
        <taxon>Fungi</taxon>
        <taxon>Dikarya</taxon>
        <taxon>Basidiomycota</taxon>
        <taxon>Agaricomycotina</taxon>
        <taxon>Agaricomycetes</taxon>
        <taxon>Phallomycetidae</taxon>
        <taxon>Geastrales</taxon>
        <taxon>Sphaerobolaceae</taxon>
        <taxon>Sphaerobolus</taxon>
    </lineage>
</organism>
<reference evidence="1 2" key="1">
    <citation type="submission" date="2014-06" db="EMBL/GenBank/DDBJ databases">
        <title>Evolutionary Origins and Diversification of the Mycorrhizal Mutualists.</title>
        <authorList>
            <consortium name="DOE Joint Genome Institute"/>
            <consortium name="Mycorrhizal Genomics Consortium"/>
            <person name="Kohler A."/>
            <person name="Kuo A."/>
            <person name="Nagy L.G."/>
            <person name="Floudas D."/>
            <person name="Copeland A."/>
            <person name="Barry K.W."/>
            <person name="Cichocki N."/>
            <person name="Veneault-Fourrey C."/>
            <person name="LaButti K."/>
            <person name="Lindquist E.A."/>
            <person name="Lipzen A."/>
            <person name="Lundell T."/>
            <person name="Morin E."/>
            <person name="Murat C."/>
            <person name="Riley R."/>
            <person name="Ohm R."/>
            <person name="Sun H."/>
            <person name="Tunlid A."/>
            <person name="Henrissat B."/>
            <person name="Grigoriev I.V."/>
            <person name="Hibbett D.S."/>
            <person name="Martin F."/>
        </authorList>
    </citation>
    <scope>NUCLEOTIDE SEQUENCE [LARGE SCALE GENOMIC DNA]</scope>
    <source>
        <strain evidence="1 2">SS14</strain>
    </source>
</reference>
<protein>
    <recommendedName>
        <fullName evidence="3">Reverse transcriptase zinc-binding domain-containing protein</fullName>
    </recommendedName>
</protein>
<evidence type="ECO:0000313" key="2">
    <source>
        <dbReference type="Proteomes" id="UP000054279"/>
    </source>
</evidence>
<dbReference type="HOGENOM" id="CLU_146165_0_0_1"/>
<dbReference type="EMBL" id="KN837100">
    <property type="protein sequence ID" value="KIJ47914.1"/>
    <property type="molecule type" value="Genomic_DNA"/>
</dbReference>
<name>A0A0C9VIW7_SPHS4</name>
<sequence>LTQLRTGHVALNAFLKKTRAITTPICHTCRTPETVTHYLLHCRRYATPRRMLKRKAGKAANSVASLLSDPRVIKSTLRYIAETKRFRDYL</sequence>
<dbReference type="AlphaFoldDB" id="A0A0C9VIW7"/>
<evidence type="ECO:0000313" key="1">
    <source>
        <dbReference type="EMBL" id="KIJ47914.1"/>
    </source>
</evidence>